<evidence type="ECO:0000256" key="6">
    <source>
        <dbReference type="ARBA" id="ARBA00023157"/>
    </source>
</evidence>
<proteinExistence type="predicted"/>
<keyword evidence="5" id="KW-0472">Membrane</keyword>
<dbReference type="GO" id="GO:0005576">
    <property type="term" value="C:extracellular region"/>
    <property type="evidence" value="ECO:0007669"/>
    <property type="project" value="UniProtKB-SubCell"/>
</dbReference>
<dbReference type="PROSITE" id="PS00279">
    <property type="entry name" value="MACPF_1"/>
    <property type="match status" value="1"/>
</dbReference>
<reference evidence="10" key="1">
    <citation type="journal article" date="2006" name="PLoS Biol.">
        <title>Macronuclear genome sequence of the ciliate Tetrahymena thermophila, a model eukaryote.</title>
        <authorList>
            <person name="Eisen J.A."/>
            <person name="Coyne R.S."/>
            <person name="Wu M."/>
            <person name="Wu D."/>
            <person name="Thiagarajan M."/>
            <person name="Wortman J.R."/>
            <person name="Badger J.H."/>
            <person name="Ren Q."/>
            <person name="Amedeo P."/>
            <person name="Jones K.M."/>
            <person name="Tallon L.J."/>
            <person name="Delcher A.L."/>
            <person name="Salzberg S.L."/>
            <person name="Silva J.C."/>
            <person name="Haas B.J."/>
            <person name="Majoros W.H."/>
            <person name="Farzad M."/>
            <person name="Carlton J.M."/>
            <person name="Smith R.K. Jr."/>
            <person name="Garg J."/>
            <person name="Pearlman R.E."/>
            <person name="Karrer K.M."/>
            <person name="Sun L."/>
            <person name="Manning G."/>
            <person name="Elde N.C."/>
            <person name="Turkewitz A.P."/>
            <person name="Asai D.J."/>
            <person name="Wilkes D.E."/>
            <person name="Wang Y."/>
            <person name="Cai H."/>
            <person name="Collins K."/>
            <person name="Stewart B.A."/>
            <person name="Lee S.R."/>
            <person name="Wilamowska K."/>
            <person name="Weinberg Z."/>
            <person name="Ruzzo W.L."/>
            <person name="Wloga D."/>
            <person name="Gaertig J."/>
            <person name="Frankel J."/>
            <person name="Tsao C.-C."/>
            <person name="Gorovsky M.A."/>
            <person name="Keeling P.J."/>
            <person name="Waller R.F."/>
            <person name="Patron N.J."/>
            <person name="Cherry J.M."/>
            <person name="Stover N.A."/>
            <person name="Krieger C.J."/>
            <person name="del Toro C."/>
            <person name="Ryder H.F."/>
            <person name="Williamson S.C."/>
            <person name="Barbeau R.A."/>
            <person name="Hamilton E.P."/>
            <person name="Orias E."/>
        </authorList>
    </citation>
    <scope>NUCLEOTIDE SEQUENCE [LARGE SCALE GENOMIC DNA]</scope>
    <source>
        <strain evidence="10">SB210</strain>
    </source>
</reference>
<dbReference type="PROSITE" id="PS51412">
    <property type="entry name" value="MACPF_2"/>
    <property type="match status" value="2"/>
</dbReference>
<dbReference type="InParanoid" id="Q23I78"/>
<dbReference type="Proteomes" id="UP000009168">
    <property type="component" value="Unassembled WGS sequence"/>
</dbReference>
<keyword evidence="6" id="KW-1015">Disulfide bond</keyword>
<dbReference type="OrthoDB" id="1366754at2759"/>
<evidence type="ECO:0000256" key="5">
    <source>
        <dbReference type="ARBA" id="ARBA00023136"/>
    </source>
</evidence>
<evidence type="ECO:0000256" key="7">
    <source>
        <dbReference type="SAM" id="SignalP"/>
    </source>
</evidence>
<dbReference type="OMA" id="WETREDS"/>
<feature type="domain" description="MACPF" evidence="8">
    <location>
        <begin position="11"/>
        <end position="342"/>
    </location>
</feature>
<dbReference type="HOGENOM" id="CLU_404151_0_0_1"/>
<feature type="signal peptide" evidence="7">
    <location>
        <begin position="1"/>
        <end position="19"/>
    </location>
</feature>
<dbReference type="PANTHER" id="PTHR46096:SF3">
    <property type="entry name" value="PERFORIN-1"/>
    <property type="match status" value="1"/>
</dbReference>
<dbReference type="InterPro" id="IPR020863">
    <property type="entry name" value="MACPF_CS"/>
</dbReference>
<evidence type="ECO:0000256" key="2">
    <source>
        <dbReference type="ARBA" id="ARBA00004613"/>
    </source>
</evidence>
<keyword evidence="3" id="KW-0964">Secreted</keyword>
<dbReference type="RefSeq" id="XP_001016484.1">
    <property type="nucleotide sequence ID" value="XM_001016484.2"/>
</dbReference>
<dbReference type="GO" id="GO:0016020">
    <property type="term" value="C:membrane"/>
    <property type="evidence" value="ECO:0007669"/>
    <property type="project" value="UniProtKB-SubCell"/>
</dbReference>
<dbReference type="KEGG" id="tet:TTHERM_01380980"/>
<dbReference type="GO" id="GO:0051607">
    <property type="term" value="P:defense response to virus"/>
    <property type="evidence" value="ECO:0007669"/>
    <property type="project" value="TreeGrafter"/>
</dbReference>
<dbReference type="InterPro" id="IPR020864">
    <property type="entry name" value="MACPF"/>
</dbReference>
<comment type="subcellular location">
    <subcellularLocation>
        <location evidence="1">Membrane</location>
    </subcellularLocation>
    <subcellularLocation>
        <location evidence="2">Secreted</location>
    </subcellularLocation>
</comment>
<dbReference type="PANTHER" id="PTHR46096">
    <property type="entry name" value="PERFORIN-1"/>
    <property type="match status" value="1"/>
</dbReference>
<feature type="chain" id="PRO_5004201874" evidence="7">
    <location>
        <begin position="20"/>
        <end position="681"/>
    </location>
</feature>
<dbReference type="TCDB" id="1.C.39.2.7">
    <property type="family name" value="the membrane attack complex/perforin (macpf) family"/>
</dbReference>
<evidence type="ECO:0000313" key="9">
    <source>
        <dbReference type="EMBL" id="EAR96239.1"/>
    </source>
</evidence>
<keyword evidence="4 7" id="KW-0732">Signal</keyword>
<evidence type="ECO:0000256" key="1">
    <source>
        <dbReference type="ARBA" id="ARBA00004370"/>
    </source>
</evidence>
<dbReference type="EMBL" id="GG662696">
    <property type="protein sequence ID" value="EAR96239.1"/>
    <property type="molecule type" value="Genomic_DNA"/>
</dbReference>
<evidence type="ECO:0000256" key="3">
    <source>
        <dbReference type="ARBA" id="ARBA00022525"/>
    </source>
</evidence>
<dbReference type="GO" id="GO:0022829">
    <property type="term" value="F:wide pore channel activity"/>
    <property type="evidence" value="ECO:0007669"/>
    <property type="project" value="TreeGrafter"/>
</dbReference>
<keyword evidence="10" id="KW-1185">Reference proteome</keyword>
<sequence length="681" mass="77738">MLFKKTFICLSILLLLASAETLPGLDYIKSGYDGTKLLNDQLGQSKYPIFDLGPQNGESDFTVNGKTYKVPIMVQATQVSLRKESQCEGIFYSFSDFQKKYSESISFSAGLGIENFSISLGINHELDQFHQEITQNNKAVSVSQSYWAQYSLTTAPAFLMPLNPMFKQSLDALNRMAKEPTTDTQQTIYNQVINSFGTHYVTSAIMGGAAKIYTTLDQNYLKTVDIEQTKTQIGINFSYNVFQFKFGFNSTDLAQKLDENFKKNSNDIIIFSPEVDHISDPKAWSTWESTVPEKPQPVNTTVSYISDLAYEFPEVQAHLRKTIEFYLRNGRLPSIAEIQSFQVALQEPTQFIPGADIVGCGYDATSLSDKRCIFDLEGENYQWSNPNDPTIEFNVPEMLFVMNKPESITLNGTTIFSTFNDFVKETFWETREDSHGFLGFGGKHKRTQYHEYYEKIYQNYQKLALNLRQITWYTLKVPTFPKPPLNKIFEQSIKMLPTEFNEQNSQFFNQFIEAFGTHVVIEGDFGGLVYAEDWFESCLLNMHDEIWIREEISKRYDPFGCFRKDSTKQTDVKQISVEFKQNSEFHALLLGGTDSIPLSDWDKWVPSVKYNPKALNRKLVPLTNFVPNGPQKDALSAAILAIRQQAASEQESYISYLQQIAPPPKPICSLQQAKIPSFLEK</sequence>
<protein>
    <submittedName>
        <fullName evidence="9">MAC/perforin domain protein</fullName>
    </submittedName>
</protein>
<dbReference type="SMART" id="SM00457">
    <property type="entry name" value="MACPF"/>
    <property type="match status" value="2"/>
</dbReference>
<organism evidence="9 10">
    <name type="scientific">Tetrahymena thermophila (strain SB210)</name>
    <dbReference type="NCBI Taxonomy" id="312017"/>
    <lineage>
        <taxon>Eukaryota</taxon>
        <taxon>Sar</taxon>
        <taxon>Alveolata</taxon>
        <taxon>Ciliophora</taxon>
        <taxon>Intramacronucleata</taxon>
        <taxon>Oligohymenophorea</taxon>
        <taxon>Hymenostomatida</taxon>
        <taxon>Tetrahymenina</taxon>
        <taxon>Tetrahymenidae</taxon>
        <taxon>Tetrahymena</taxon>
    </lineage>
</organism>
<evidence type="ECO:0000313" key="10">
    <source>
        <dbReference type="Proteomes" id="UP000009168"/>
    </source>
</evidence>
<dbReference type="GeneID" id="7829216"/>
<evidence type="ECO:0000259" key="8">
    <source>
        <dbReference type="PROSITE" id="PS51412"/>
    </source>
</evidence>
<gene>
    <name evidence="9" type="ORF">TTHERM_01380980</name>
</gene>
<evidence type="ECO:0000256" key="4">
    <source>
        <dbReference type="ARBA" id="ARBA00022729"/>
    </source>
</evidence>
<dbReference type="eggNOG" id="ENOG502SEYF">
    <property type="taxonomic scope" value="Eukaryota"/>
</dbReference>
<dbReference type="InterPro" id="IPR052784">
    <property type="entry name" value="Perforin-1_pore-forming"/>
</dbReference>
<dbReference type="Pfam" id="PF01823">
    <property type="entry name" value="MACPF"/>
    <property type="match status" value="2"/>
</dbReference>
<feature type="domain" description="MACPF" evidence="8">
    <location>
        <begin position="341"/>
        <end position="657"/>
    </location>
</feature>
<accession>Q23I78</accession>
<name>Q23I78_TETTS</name>
<dbReference type="AlphaFoldDB" id="Q23I78"/>